<dbReference type="EMBL" id="JACGWW010000001">
    <property type="protein sequence ID" value="MBA8811953.1"/>
    <property type="molecule type" value="Genomic_DNA"/>
</dbReference>
<dbReference type="RefSeq" id="WP_146855879.1">
    <property type="nucleotide sequence ID" value="NZ_BAAAHR010000005.1"/>
</dbReference>
<dbReference type="InterPro" id="IPR012348">
    <property type="entry name" value="RNR-like"/>
</dbReference>
<dbReference type="Gene3D" id="1.10.620.20">
    <property type="entry name" value="Ribonucleotide Reductase, subunit A"/>
    <property type="match status" value="1"/>
</dbReference>
<reference evidence="2 4" key="2">
    <citation type="submission" date="2020-07" db="EMBL/GenBank/DDBJ databases">
        <title>Sequencing the genomes of 1000 actinobacteria strains.</title>
        <authorList>
            <person name="Klenk H.-P."/>
        </authorList>
    </citation>
    <scope>NUCLEOTIDE SEQUENCE [LARGE SCALE GENOMIC DNA]</scope>
    <source>
        <strain evidence="2 4">DSM 10309</strain>
    </source>
</reference>
<protein>
    <recommendedName>
        <fullName evidence="5">Ferritin-like domain-containing protein</fullName>
    </recommendedName>
</protein>
<accession>A0A7W3JFK7</accession>
<dbReference type="Proteomes" id="UP000321154">
    <property type="component" value="Unassembled WGS sequence"/>
</dbReference>
<sequence length="279" mass="31170">MAFDIDKFAATSERITWDDLDLDHFKKNPLSADSLRTLRYMADVEYHTVCYTRDLLTTPSHKEDDVSTFMTMWNREEFWHGEALAAILEVHGVKVDYDQLRANRLKLGWRDRLDPVKQGLLGKFVGSDFVAVHMSWGAANEYSAVAAYKRMAELEQDPVLAELLKRIAKQEARHVAFYVSQARERLLKSKKAQKLTRFLLSKVWAPVGSSIMELDDVRFVFGQLMSGVDGRKAAAKLDQNISNLPGMSGLTIFQKALDGLGVRADGQGSGPVGGSVATA</sequence>
<dbReference type="Proteomes" id="UP000522688">
    <property type="component" value="Unassembled WGS sequence"/>
</dbReference>
<name>A0A7W3JFK7_9MICO</name>
<comment type="caution">
    <text evidence="2">The sequence shown here is derived from an EMBL/GenBank/DDBJ whole genome shotgun (WGS) entry which is preliminary data.</text>
</comment>
<reference evidence="1 3" key="1">
    <citation type="submission" date="2019-07" db="EMBL/GenBank/DDBJ databases">
        <title>Whole genome shotgun sequence of Frigoribacterium faeni NBRC 103066.</title>
        <authorList>
            <person name="Hosoyama A."/>
            <person name="Uohara A."/>
            <person name="Ohji S."/>
            <person name="Ichikawa N."/>
        </authorList>
    </citation>
    <scope>NUCLEOTIDE SEQUENCE [LARGE SCALE GENOMIC DNA]</scope>
    <source>
        <strain evidence="1 3">NBRC 103066</strain>
    </source>
</reference>
<gene>
    <name evidence="2" type="ORF">FB463_000177</name>
    <name evidence="1" type="ORF">FFA01_21110</name>
</gene>
<dbReference type="SUPFAM" id="SSF47240">
    <property type="entry name" value="Ferritin-like"/>
    <property type="match status" value="1"/>
</dbReference>
<evidence type="ECO:0000313" key="3">
    <source>
        <dbReference type="Proteomes" id="UP000321154"/>
    </source>
</evidence>
<proteinExistence type="predicted"/>
<evidence type="ECO:0000313" key="2">
    <source>
        <dbReference type="EMBL" id="MBA8811953.1"/>
    </source>
</evidence>
<evidence type="ECO:0008006" key="5">
    <source>
        <dbReference type="Google" id="ProtNLM"/>
    </source>
</evidence>
<evidence type="ECO:0000313" key="1">
    <source>
        <dbReference type="EMBL" id="GEK83802.1"/>
    </source>
</evidence>
<dbReference type="InterPro" id="IPR009078">
    <property type="entry name" value="Ferritin-like_SF"/>
</dbReference>
<evidence type="ECO:0000313" key="4">
    <source>
        <dbReference type="Proteomes" id="UP000522688"/>
    </source>
</evidence>
<dbReference type="OrthoDB" id="3606832at2"/>
<dbReference type="AlphaFoldDB" id="A0A7W3JFK7"/>
<dbReference type="EMBL" id="BJUV01000020">
    <property type="protein sequence ID" value="GEK83802.1"/>
    <property type="molecule type" value="Genomic_DNA"/>
</dbReference>
<organism evidence="2 4">
    <name type="scientific">Frigoribacterium faeni</name>
    <dbReference type="NCBI Taxonomy" id="145483"/>
    <lineage>
        <taxon>Bacteria</taxon>
        <taxon>Bacillati</taxon>
        <taxon>Actinomycetota</taxon>
        <taxon>Actinomycetes</taxon>
        <taxon>Micrococcales</taxon>
        <taxon>Microbacteriaceae</taxon>
        <taxon>Frigoribacterium</taxon>
    </lineage>
</organism>
<dbReference type="GO" id="GO:0016491">
    <property type="term" value="F:oxidoreductase activity"/>
    <property type="evidence" value="ECO:0007669"/>
    <property type="project" value="InterPro"/>
</dbReference>
<keyword evidence="3" id="KW-1185">Reference proteome</keyword>